<comment type="caution">
    <text evidence="2">The sequence shown here is derived from an EMBL/GenBank/DDBJ whole genome shotgun (WGS) entry which is preliminary data.</text>
</comment>
<protein>
    <recommendedName>
        <fullName evidence="1">VWFA domain-containing protein</fullName>
    </recommendedName>
</protein>
<dbReference type="PANTHER" id="PTHR24020:SF84">
    <property type="entry name" value="VWFA DOMAIN-CONTAINING PROTEIN"/>
    <property type="match status" value="1"/>
</dbReference>
<reference evidence="2" key="1">
    <citation type="journal article" date="2019" name="bioRxiv">
        <title>The Genome of the Zebra Mussel, Dreissena polymorpha: A Resource for Invasive Species Research.</title>
        <authorList>
            <person name="McCartney M.A."/>
            <person name="Auch B."/>
            <person name="Kono T."/>
            <person name="Mallez S."/>
            <person name="Zhang Y."/>
            <person name="Obille A."/>
            <person name="Becker A."/>
            <person name="Abrahante J.E."/>
            <person name="Garbe J."/>
            <person name="Badalamenti J.P."/>
            <person name="Herman A."/>
            <person name="Mangelson H."/>
            <person name="Liachko I."/>
            <person name="Sullivan S."/>
            <person name="Sone E.D."/>
            <person name="Koren S."/>
            <person name="Silverstein K.A.T."/>
            <person name="Beckman K.B."/>
            <person name="Gohl D.M."/>
        </authorList>
    </citation>
    <scope>NUCLEOTIDE SEQUENCE</scope>
    <source>
        <strain evidence="2">Duluth1</strain>
        <tissue evidence="2">Whole animal</tissue>
    </source>
</reference>
<dbReference type="Gene3D" id="3.40.50.410">
    <property type="entry name" value="von Willebrand factor, type A domain"/>
    <property type="match status" value="1"/>
</dbReference>
<dbReference type="Gene3D" id="2.10.60.10">
    <property type="entry name" value="CD59"/>
    <property type="match status" value="1"/>
</dbReference>
<dbReference type="Proteomes" id="UP000828390">
    <property type="component" value="Unassembled WGS sequence"/>
</dbReference>
<dbReference type="EMBL" id="JAIWYP010000020">
    <property type="protein sequence ID" value="KAH3692715.1"/>
    <property type="molecule type" value="Genomic_DNA"/>
</dbReference>
<dbReference type="SUPFAM" id="SSF53300">
    <property type="entry name" value="vWA-like"/>
    <property type="match status" value="1"/>
</dbReference>
<dbReference type="PROSITE" id="PS50234">
    <property type="entry name" value="VWFA"/>
    <property type="match status" value="1"/>
</dbReference>
<dbReference type="SUPFAM" id="SSF57302">
    <property type="entry name" value="Snake toxin-like"/>
    <property type="match status" value="1"/>
</dbReference>
<evidence type="ECO:0000259" key="1">
    <source>
        <dbReference type="PROSITE" id="PS50234"/>
    </source>
</evidence>
<dbReference type="PRINTS" id="PR00453">
    <property type="entry name" value="VWFADOMAIN"/>
</dbReference>
<evidence type="ECO:0000313" key="3">
    <source>
        <dbReference type="Proteomes" id="UP000828390"/>
    </source>
</evidence>
<dbReference type="CDD" id="cd01450">
    <property type="entry name" value="vWFA_subfamily_ECM"/>
    <property type="match status" value="1"/>
</dbReference>
<dbReference type="Pfam" id="PF00092">
    <property type="entry name" value="VWA"/>
    <property type="match status" value="1"/>
</dbReference>
<feature type="domain" description="VWFA" evidence="1">
    <location>
        <begin position="201"/>
        <end position="374"/>
    </location>
</feature>
<dbReference type="OrthoDB" id="6132182at2759"/>
<dbReference type="InterPro" id="IPR002035">
    <property type="entry name" value="VWF_A"/>
</dbReference>
<accession>A0A9D3Y6D9</accession>
<dbReference type="PANTHER" id="PTHR24020">
    <property type="entry name" value="COLLAGEN ALPHA"/>
    <property type="match status" value="1"/>
</dbReference>
<gene>
    <name evidence="2" type="ORF">DPMN_193869</name>
</gene>
<dbReference type="SMART" id="SM00327">
    <property type="entry name" value="VWA"/>
    <property type="match status" value="1"/>
</dbReference>
<reference evidence="2" key="2">
    <citation type="submission" date="2020-11" db="EMBL/GenBank/DDBJ databases">
        <authorList>
            <person name="McCartney M.A."/>
            <person name="Auch B."/>
            <person name="Kono T."/>
            <person name="Mallez S."/>
            <person name="Becker A."/>
            <person name="Gohl D.M."/>
            <person name="Silverstein K.A.T."/>
            <person name="Koren S."/>
            <person name="Bechman K.B."/>
            <person name="Herman A."/>
            <person name="Abrahante J.E."/>
            <person name="Garbe J."/>
        </authorList>
    </citation>
    <scope>NUCLEOTIDE SEQUENCE</scope>
    <source>
        <strain evidence="2">Duluth1</strain>
        <tissue evidence="2">Whole animal</tissue>
    </source>
</reference>
<keyword evidence="3" id="KW-1185">Reference proteome</keyword>
<dbReference type="AlphaFoldDB" id="A0A9D3Y6D9"/>
<evidence type="ECO:0000313" key="2">
    <source>
        <dbReference type="EMBL" id="KAH3692715.1"/>
    </source>
</evidence>
<dbReference type="InterPro" id="IPR045860">
    <property type="entry name" value="Snake_toxin-like_sf"/>
</dbReference>
<dbReference type="InterPro" id="IPR036465">
    <property type="entry name" value="vWFA_dom_sf"/>
</dbReference>
<organism evidence="2 3">
    <name type="scientific">Dreissena polymorpha</name>
    <name type="common">Zebra mussel</name>
    <name type="synonym">Mytilus polymorpha</name>
    <dbReference type="NCBI Taxonomy" id="45954"/>
    <lineage>
        <taxon>Eukaryota</taxon>
        <taxon>Metazoa</taxon>
        <taxon>Spiralia</taxon>
        <taxon>Lophotrochozoa</taxon>
        <taxon>Mollusca</taxon>
        <taxon>Bivalvia</taxon>
        <taxon>Autobranchia</taxon>
        <taxon>Heteroconchia</taxon>
        <taxon>Euheterodonta</taxon>
        <taxon>Imparidentia</taxon>
        <taxon>Neoheterodontei</taxon>
        <taxon>Myida</taxon>
        <taxon>Dreissenoidea</taxon>
        <taxon>Dreissenidae</taxon>
        <taxon>Dreissena</taxon>
    </lineage>
</organism>
<name>A0A9D3Y6D9_DREPO</name>
<dbReference type="InterPro" id="IPR050525">
    <property type="entry name" value="ECM_Assembly_Org"/>
</dbReference>
<sequence>MKFSYLRSISEITGIEEGRAKMEVGRLIGVLALCCACVAQPPQSTCQDLDAQACALFSKARPNLCTDPAFSQSTCIRFCGNCPLECYSCPTPFLNPLDCNTTTTCPTGQTCVTKHLTALDGHHEYIVSCEQKAVCQGLNFGFGGLIGKRDESQAEPEAGRYRRDVSVSCCDTDFCNTPYSLTTTTLPPTSSGPFPHGCDRDIVFVLDDSGSVGQANFRQALGFIGEIVHQLTIGPTRAQTGLVTYSTHAYPMWHLNEITTEQQLLRNLSSVPYQGGITKTNEALYLVRTTMLTPQHGDRPNNKNVVIVLTDGESNDKLDTIREANKLHTVSDDVISIVIGAGINLAELIAIATDSHHVFDVHSYSSLQSILPQLMQIICNA</sequence>
<proteinExistence type="predicted"/>